<dbReference type="SUPFAM" id="SSF55785">
    <property type="entry name" value="PYP-like sensor domain (PAS domain)"/>
    <property type="match status" value="1"/>
</dbReference>
<evidence type="ECO:0000259" key="3">
    <source>
        <dbReference type="PROSITE" id="PS50112"/>
    </source>
</evidence>
<sequence length="276" mass="30295">MTSTHEILFDLSIGLLVTINIDGYFVDLNPAWTETLGWDLDELRSTQFFNFVHADDQELTKQEAAKLVEGHKTIHFENRYRHKDGSYRWLVWMASADMSAPAADRLIFGTAYDITGLKESQARLERALQETRALESELRLQRDRLRTAVESMATPLIPITDSVVVMPLVGQMDAERVGRVMDAALEGIQAHRAAVVILDVTGLPEIDSQVASALVSTAQALRLLGAETLLTGVRPAAAQTLVGLGLDLSGISTYGTLQAAIASALRDPVQKRAARR</sequence>
<feature type="domain" description="PAC" evidence="4">
    <location>
        <begin position="74"/>
        <end position="126"/>
    </location>
</feature>
<keyword evidence="7" id="KW-1185">Reference proteome</keyword>
<evidence type="ECO:0000256" key="2">
    <source>
        <dbReference type="SAM" id="Coils"/>
    </source>
</evidence>
<reference evidence="6 7" key="1">
    <citation type="submission" date="2013-05" db="EMBL/GenBank/DDBJ databases">
        <title>Genome assembly of Chondromyces apiculatus DSM 436.</title>
        <authorList>
            <person name="Sharma G."/>
            <person name="Khatri I."/>
            <person name="Kaur C."/>
            <person name="Mayilraj S."/>
            <person name="Subramanian S."/>
        </authorList>
    </citation>
    <scope>NUCLEOTIDE SEQUENCE [LARGE SCALE GENOMIC DNA]</scope>
    <source>
        <strain evidence="6 7">DSM 436</strain>
    </source>
</reference>
<dbReference type="Gene3D" id="3.30.750.24">
    <property type="entry name" value="STAS domain"/>
    <property type="match status" value="1"/>
</dbReference>
<dbReference type="PROSITE" id="PS50113">
    <property type="entry name" value="PAC"/>
    <property type="match status" value="1"/>
</dbReference>
<dbReference type="Proteomes" id="UP000019678">
    <property type="component" value="Unassembled WGS sequence"/>
</dbReference>
<dbReference type="PANTHER" id="PTHR33745">
    <property type="entry name" value="RSBT ANTAGONIST PROTEIN RSBS-RELATED"/>
    <property type="match status" value="1"/>
</dbReference>
<dbReference type="InterPro" id="IPR002645">
    <property type="entry name" value="STAS_dom"/>
</dbReference>
<keyword evidence="1" id="KW-0597">Phosphoprotein</keyword>
<dbReference type="EMBL" id="ASRX01000069">
    <property type="protein sequence ID" value="EYF01932.1"/>
    <property type="molecule type" value="Genomic_DNA"/>
</dbReference>
<dbReference type="CDD" id="cd07041">
    <property type="entry name" value="STAS_RsbR_RsbS_like"/>
    <property type="match status" value="1"/>
</dbReference>
<dbReference type="PROSITE" id="PS50112">
    <property type="entry name" value="PAS"/>
    <property type="match status" value="1"/>
</dbReference>
<dbReference type="CDD" id="cd00130">
    <property type="entry name" value="PAS"/>
    <property type="match status" value="1"/>
</dbReference>
<dbReference type="Pfam" id="PF01740">
    <property type="entry name" value="STAS"/>
    <property type="match status" value="1"/>
</dbReference>
<dbReference type="InterPro" id="IPR035965">
    <property type="entry name" value="PAS-like_dom_sf"/>
</dbReference>
<evidence type="ECO:0000259" key="5">
    <source>
        <dbReference type="PROSITE" id="PS50801"/>
    </source>
</evidence>
<keyword evidence="2" id="KW-0175">Coiled coil</keyword>
<feature type="coiled-coil region" evidence="2">
    <location>
        <begin position="117"/>
        <end position="144"/>
    </location>
</feature>
<dbReference type="eggNOG" id="COG2202">
    <property type="taxonomic scope" value="Bacteria"/>
</dbReference>
<dbReference type="Gene3D" id="3.30.450.20">
    <property type="entry name" value="PAS domain"/>
    <property type="match status" value="1"/>
</dbReference>
<dbReference type="STRING" id="1192034.CAP_7700"/>
<dbReference type="eggNOG" id="COG1366">
    <property type="taxonomic scope" value="Bacteria"/>
</dbReference>
<dbReference type="NCBIfam" id="TIGR00229">
    <property type="entry name" value="sensory_box"/>
    <property type="match status" value="1"/>
</dbReference>
<dbReference type="AlphaFoldDB" id="A0A017SYS9"/>
<name>A0A017SYS9_9BACT</name>
<dbReference type="OrthoDB" id="5522855at2"/>
<evidence type="ECO:0000256" key="1">
    <source>
        <dbReference type="ARBA" id="ARBA00022553"/>
    </source>
</evidence>
<gene>
    <name evidence="6" type="ORF">CAP_7700</name>
</gene>
<comment type="caution">
    <text evidence="6">The sequence shown here is derived from an EMBL/GenBank/DDBJ whole genome shotgun (WGS) entry which is preliminary data.</text>
</comment>
<dbReference type="InterPro" id="IPR036513">
    <property type="entry name" value="STAS_dom_sf"/>
</dbReference>
<evidence type="ECO:0000313" key="6">
    <source>
        <dbReference type="EMBL" id="EYF01932.1"/>
    </source>
</evidence>
<dbReference type="Pfam" id="PF08447">
    <property type="entry name" value="PAS_3"/>
    <property type="match status" value="1"/>
</dbReference>
<dbReference type="PROSITE" id="PS50801">
    <property type="entry name" value="STAS"/>
    <property type="match status" value="1"/>
</dbReference>
<dbReference type="RefSeq" id="WP_052376499.1">
    <property type="nucleotide sequence ID" value="NZ_ASRX01000069.1"/>
</dbReference>
<dbReference type="InterPro" id="IPR000700">
    <property type="entry name" value="PAS-assoc_C"/>
</dbReference>
<organism evidence="6 7">
    <name type="scientific">Chondromyces apiculatus DSM 436</name>
    <dbReference type="NCBI Taxonomy" id="1192034"/>
    <lineage>
        <taxon>Bacteria</taxon>
        <taxon>Pseudomonadati</taxon>
        <taxon>Myxococcota</taxon>
        <taxon>Polyangia</taxon>
        <taxon>Polyangiales</taxon>
        <taxon>Polyangiaceae</taxon>
        <taxon>Chondromyces</taxon>
    </lineage>
</organism>
<dbReference type="InterPro" id="IPR051932">
    <property type="entry name" value="Bact_StressResp_Reg"/>
</dbReference>
<feature type="domain" description="PAS" evidence="3">
    <location>
        <begin position="16"/>
        <end position="71"/>
    </location>
</feature>
<evidence type="ECO:0000313" key="7">
    <source>
        <dbReference type="Proteomes" id="UP000019678"/>
    </source>
</evidence>
<protein>
    <submittedName>
        <fullName evidence="6">RsbR, positive regulator of sigma-B</fullName>
    </submittedName>
</protein>
<proteinExistence type="predicted"/>
<accession>A0A017SYS9</accession>
<dbReference type="InterPro" id="IPR000014">
    <property type="entry name" value="PAS"/>
</dbReference>
<dbReference type="SMART" id="SM00091">
    <property type="entry name" value="PAS"/>
    <property type="match status" value="1"/>
</dbReference>
<dbReference type="SUPFAM" id="SSF52091">
    <property type="entry name" value="SpoIIaa-like"/>
    <property type="match status" value="1"/>
</dbReference>
<dbReference type="InterPro" id="IPR013655">
    <property type="entry name" value="PAS_fold_3"/>
</dbReference>
<dbReference type="PANTHER" id="PTHR33745:SF3">
    <property type="entry name" value="RSBT CO-ANTAGONIST PROTEIN RSBRC"/>
    <property type="match status" value="1"/>
</dbReference>
<evidence type="ECO:0000259" key="4">
    <source>
        <dbReference type="PROSITE" id="PS50113"/>
    </source>
</evidence>
<feature type="domain" description="STAS" evidence="5">
    <location>
        <begin position="153"/>
        <end position="264"/>
    </location>
</feature>